<comment type="caution">
    <text evidence="3">The sequence shown here is derived from an EMBL/GenBank/DDBJ whole genome shotgun (WGS) entry which is preliminary data.</text>
</comment>
<dbReference type="PROSITE" id="PS51318">
    <property type="entry name" value="TAT"/>
    <property type="match status" value="1"/>
</dbReference>
<dbReference type="Pfam" id="PF04366">
    <property type="entry name" value="Ysc84"/>
    <property type="match status" value="1"/>
</dbReference>
<organism evidence="3 4">
    <name type="scientific">Paralimibaculum aggregatum</name>
    <dbReference type="NCBI Taxonomy" id="3036245"/>
    <lineage>
        <taxon>Bacteria</taxon>
        <taxon>Pseudomonadati</taxon>
        <taxon>Pseudomonadota</taxon>
        <taxon>Alphaproteobacteria</taxon>
        <taxon>Rhodobacterales</taxon>
        <taxon>Paracoccaceae</taxon>
        <taxon>Paralimibaculum</taxon>
    </lineage>
</organism>
<proteinExistence type="predicted"/>
<dbReference type="RefSeq" id="WP_285674618.1">
    <property type="nucleotide sequence ID" value="NZ_BSYI01000059.1"/>
</dbReference>
<evidence type="ECO:0000313" key="4">
    <source>
        <dbReference type="Proteomes" id="UP001239909"/>
    </source>
</evidence>
<feature type="chain" id="PRO_5045435763" evidence="1">
    <location>
        <begin position="27"/>
        <end position="187"/>
    </location>
</feature>
<feature type="domain" description="Ysc84 actin-binding" evidence="2">
    <location>
        <begin position="100"/>
        <end position="183"/>
    </location>
</feature>
<keyword evidence="1" id="KW-0732">Signal</keyword>
<protein>
    <submittedName>
        <fullName evidence="3">YSC84-related protein</fullName>
    </submittedName>
</protein>
<reference evidence="3 4" key="1">
    <citation type="submission" date="2023-04" db="EMBL/GenBank/DDBJ databases">
        <title>Marinoamorphus aggregata gen. nov., sp. Nov., isolate from tissue of brittle star Ophioplocus japonicus.</title>
        <authorList>
            <person name="Kawano K."/>
            <person name="Sawayama S."/>
            <person name="Nakagawa S."/>
        </authorList>
    </citation>
    <scope>NUCLEOTIDE SEQUENCE [LARGE SCALE GENOMIC DNA]</scope>
    <source>
        <strain evidence="3 4">NKW23</strain>
    </source>
</reference>
<keyword evidence="4" id="KW-1185">Reference proteome</keyword>
<name>A0ABQ6LTB4_9RHOB</name>
<evidence type="ECO:0000256" key="1">
    <source>
        <dbReference type="SAM" id="SignalP"/>
    </source>
</evidence>
<gene>
    <name evidence="3" type="ORF">LNKW23_45390</name>
</gene>
<evidence type="ECO:0000313" key="3">
    <source>
        <dbReference type="EMBL" id="GMG85320.1"/>
    </source>
</evidence>
<dbReference type="Proteomes" id="UP001239909">
    <property type="component" value="Unassembled WGS sequence"/>
</dbReference>
<dbReference type="InterPro" id="IPR006311">
    <property type="entry name" value="TAT_signal"/>
</dbReference>
<accession>A0ABQ6LTB4</accession>
<evidence type="ECO:0000259" key="2">
    <source>
        <dbReference type="Pfam" id="PF04366"/>
    </source>
</evidence>
<sequence length="187" mass="19352">MPHSRRRTLGLALAAALALAAGPAPAADREVIEARANLALAQLYREVPGSRDLAQRARGLLVIPNVVKGGFILGGAYGEGVLRLPAGDGFHTVAYYSVATASLGLQAGIQESSQALFFLTSEALEAFRRSDGWEAGAGAEITMLDGGGNVGISTAEYDRPVVAIVFGADGLLVGASLEGAKYSRIQR</sequence>
<dbReference type="InterPro" id="IPR007461">
    <property type="entry name" value="Ysc84_actin-binding"/>
</dbReference>
<dbReference type="CDD" id="cd11524">
    <property type="entry name" value="SYLF"/>
    <property type="match status" value="1"/>
</dbReference>
<feature type="signal peptide" evidence="1">
    <location>
        <begin position="1"/>
        <end position="26"/>
    </location>
</feature>
<dbReference type="EMBL" id="BSYI01000059">
    <property type="protein sequence ID" value="GMG85320.1"/>
    <property type="molecule type" value="Genomic_DNA"/>
</dbReference>